<dbReference type="AlphaFoldDB" id="A0A0G4HNN7"/>
<feature type="chain" id="PRO_5005191654" description="DOT1 domain-containing protein" evidence="2">
    <location>
        <begin position="24"/>
        <end position="499"/>
    </location>
</feature>
<feature type="compositionally biased region" description="Basic and acidic residues" evidence="1">
    <location>
        <begin position="325"/>
        <end position="343"/>
    </location>
</feature>
<reference evidence="3" key="1">
    <citation type="submission" date="2014-11" db="EMBL/GenBank/DDBJ databases">
        <authorList>
            <person name="Otto D Thomas"/>
            <person name="Naeem Raeece"/>
        </authorList>
    </citation>
    <scope>NUCLEOTIDE SEQUENCE</scope>
</reference>
<protein>
    <recommendedName>
        <fullName evidence="4">DOT1 domain-containing protein</fullName>
    </recommendedName>
</protein>
<evidence type="ECO:0000313" key="3">
    <source>
        <dbReference type="EMBL" id="CEM45864.1"/>
    </source>
</evidence>
<dbReference type="EMBL" id="CDMZ01003306">
    <property type="protein sequence ID" value="CEM45864.1"/>
    <property type="molecule type" value="Genomic_DNA"/>
</dbReference>
<keyword evidence="2" id="KW-0732">Signal</keyword>
<evidence type="ECO:0008006" key="4">
    <source>
        <dbReference type="Google" id="ProtNLM"/>
    </source>
</evidence>
<proteinExistence type="predicted"/>
<organism evidence="3">
    <name type="scientific">Chromera velia CCMP2878</name>
    <dbReference type="NCBI Taxonomy" id="1169474"/>
    <lineage>
        <taxon>Eukaryota</taxon>
        <taxon>Sar</taxon>
        <taxon>Alveolata</taxon>
        <taxon>Colpodellida</taxon>
        <taxon>Chromeraceae</taxon>
        <taxon>Chromera</taxon>
    </lineage>
</organism>
<name>A0A0G4HNN7_9ALVE</name>
<dbReference type="VEuPathDB" id="CryptoDB:Cvel_7673"/>
<evidence type="ECO:0000256" key="2">
    <source>
        <dbReference type="SAM" id="SignalP"/>
    </source>
</evidence>
<feature type="signal peptide" evidence="2">
    <location>
        <begin position="1"/>
        <end position="23"/>
    </location>
</feature>
<evidence type="ECO:0000256" key="1">
    <source>
        <dbReference type="SAM" id="MobiDB-lite"/>
    </source>
</evidence>
<sequence length="499" mass="53931">MSRPAFPLYVCLCLGWLRSSVEAAGINPAVFEPRYCKIMETLEGAVSAHTQAWNETSVQVTAGTCENILEYLYVSRADLKEQAEYIQTNVTSVILSRPDSSTQTMDFLNLFTHLGSMLSAHLHLNTLIVARRPECFASDFRFLMAAGLARLKDLNTQSLYVAWAVAEGNNLKFNSLVQKWLSKYVETLRQETEVLKDFAQNYTLPEIHMTLPTIVESHGALSSVEALKRVVFSDPQAQMETLDRGLVRFLLTRLFGEGDSVAEFGAGSGRLAATLDQTGIVEASAFDGAAEIDVITGGKVRHARLDLPLPSRPPNGQTGRPGGGQKDHDGAEEGEAEGEKGEARPWADWVVALKVFDLMPVQSHQTVGGNLGRAAGVGVVMSRPMSLSLSGGWRGAGGPSFLPLSASGGSSAFSSPLLLPEQQQGEGETDTEAETEAADVQMVRLMQAVSAGFKFDEGSTRALREVVSSKALKKTLMVFRKEGVDHDQGHAKSHEAGES</sequence>
<gene>
    <name evidence="3" type="ORF">Cvel_7673</name>
</gene>
<feature type="region of interest" description="Disordered" evidence="1">
    <location>
        <begin position="304"/>
        <end position="343"/>
    </location>
</feature>
<accession>A0A0G4HNN7</accession>